<dbReference type="RefSeq" id="WP_091453608.1">
    <property type="nucleotide sequence ID" value="NZ_FMZZ01000010.1"/>
</dbReference>
<dbReference type="STRING" id="1271860.SAMN05216174_110207"/>
<dbReference type="EMBL" id="FMZZ01000010">
    <property type="protein sequence ID" value="SDD38980.1"/>
    <property type="molecule type" value="Genomic_DNA"/>
</dbReference>
<dbReference type="AlphaFoldDB" id="A0A1G6UC63"/>
<gene>
    <name evidence="2" type="ORF">SAMN05216174_110207</name>
</gene>
<evidence type="ECO:0000313" key="3">
    <source>
        <dbReference type="Proteomes" id="UP000199501"/>
    </source>
</evidence>
<dbReference type="Proteomes" id="UP000199501">
    <property type="component" value="Unassembled WGS sequence"/>
</dbReference>
<feature type="transmembrane region" description="Helical" evidence="1">
    <location>
        <begin position="89"/>
        <end position="106"/>
    </location>
</feature>
<keyword evidence="1" id="KW-1133">Transmembrane helix</keyword>
<reference evidence="3" key="1">
    <citation type="submission" date="2016-10" db="EMBL/GenBank/DDBJ databases">
        <authorList>
            <person name="Varghese N."/>
            <person name="Submissions S."/>
        </authorList>
    </citation>
    <scope>NUCLEOTIDE SEQUENCE [LARGE SCALE GENOMIC DNA]</scope>
    <source>
        <strain evidence="3">IBRC-M 10403</strain>
    </source>
</reference>
<protein>
    <recommendedName>
        <fullName evidence="4">DUF3040 domain-containing protein</fullName>
    </recommendedName>
</protein>
<name>A0A1G6UC63_9PSEU</name>
<keyword evidence="1" id="KW-0812">Transmembrane</keyword>
<sequence length="114" mass="12270">MRRQDPDDDHARLSEDERHAFDDIARRLAHQSRQDLSGCDDCCFIDDEPFGDGHSDGHSDDRPRAAPLVLMSCAACCVVLGVATGSFAVVATGVAVIMLVGLLLPYPSTGTGRR</sequence>
<proteinExistence type="predicted"/>
<keyword evidence="1" id="KW-0472">Membrane</keyword>
<evidence type="ECO:0000313" key="2">
    <source>
        <dbReference type="EMBL" id="SDD38980.1"/>
    </source>
</evidence>
<evidence type="ECO:0008006" key="4">
    <source>
        <dbReference type="Google" id="ProtNLM"/>
    </source>
</evidence>
<evidence type="ECO:0000256" key="1">
    <source>
        <dbReference type="SAM" id="Phobius"/>
    </source>
</evidence>
<organism evidence="2 3">
    <name type="scientific">Actinokineospora iranica</name>
    <dbReference type="NCBI Taxonomy" id="1271860"/>
    <lineage>
        <taxon>Bacteria</taxon>
        <taxon>Bacillati</taxon>
        <taxon>Actinomycetota</taxon>
        <taxon>Actinomycetes</taxon>
        <taxon>Pseudonocardiales</taxon>
        <taxon>Pseudonocardiaceae</taxon>
        <taxon>Actinokineospora</taxon>
    </lineage>
</organism>
<accession>A0A1G6UC63</accession>
<keyword evidence="3" id="KW-1185">Reference proteome</keyword>